<dbReference type="Proteomes" id="UP001497623">
    <property type="component" value="Unassembled WGS sequence"/>
</dbReference>
<evidence type="ECO:0000256" key="1">
    <source>
        <dbReference type="SAM" id="MobiDB-lite"/>
    </source>
</evidence>
<feature type="compositionally biased region" description="Basic residues" evidence="1">
    <location>
        <begin position="30"/>
        <end position="39"/>
    </location>
</feature>
<feature type="compositionally biased region" description="Low complexity" evidence="1">
    <location>
        <begin position="40"/>
        <end position="50"/>
    </location>
</feature>
<proteinExistence type="predicted"/>
<sequence>RRVTVDEDLEIKIRDSPLTSAEEGGEGGRSRKGLFKKKSTSSSITSVLKKAPSVSSVYDENLEDSPIGSSPASTLRRRPRTLVGGRGDNDHLMPNSHPKPRRVSKI</sequence>
<reference evidence="2 3" key="1">
    <citation type="submission" date="2024-05" db="EMBL/GenBank/DDBJ databases">
        <authorList>
            <person name="Wallberg A."/>
        </authorList>
    </citation>
    <scope>NUCLEOTIDE SEQUENCE [LARGE SCALE GENOMIC DNA]</scope>
</reference>
<evidence type="ECO:0000313" key="3">
    <source>
        <dbReference type="Proteomes" id="UP001497623"/>
    </source>
</evidence>
<protein>
    <submittedName>
        <fullName evidence="2">Uncharacterized protein</fullName>
    </submittedName>
</protein>
<feature type="non-terminal residue" evidence="2">
    <location>
        <position position="106"/>
    </location>
</feature>
<evidence type="ECO:0000313" key="2">
    <source>
        <dbReference type="EMBL" id="CAL4236571.1"/>
    </source>
</evidence>
<feature type="region of interest" description="Disordered" evidence="1">
    <location>
        <begin position="14"/>
        <end position="106"/>
    </location>
</feature>
<dbReference type="AlphaFoldDB" id="A0AAV2SVK0"/>
<keyword evidence="3" id="KW-1185">Reference proteome</keyword>
<accession>A0AAV2SVK0</accession>
<comment type="caution">
    <text evidence="2">The sequence shown here is derived from an EMBL/GenBank/DDBJ whole genome shotgun (WGS) entry which is preliminary data.</text>
</comment>
<dbReference type="EMBL" id="CAXKWB010119390">
    <property type="protein sequence ID" value="CAL4236571.1"/>
    <property type="molecule type" value="Genomic_DNA"/>
</dbReference>
<gene>
    <name evidence="2" type="ORF">MNOR_LOCUS40270</name>
</gene>
<name>A0AAV2SVK0_MEGNR</name>
<feature type="non-terminal residue" evidence="2">
    <location>
        <position position="1"/>
    </location>
</feature>
<organism evidence="2 3">
    <name type="scientific">Meganyctiphanes norvegica</name>
    <name type="common">Northern krill</name>
    <name type="synonym">Thysanopoda norvegica</name>
    <dbReference type="NCBI Taxonomy" id="48144"/>
    <lineage>
        <taxon>Eukaryota</taxon>
        <taxon>Metazoa</taxon>
        <taxon>Ecdysozoa</taxon>
        <taxon>Arthropoda</taxon>
        <taxon>Crustacea</taxon>
        <taxon>Multicrustacea</taxon>
        <taxon>Malacostraca</taxon>
        <taxon>Eumalacostraca</taxon>
        <taxon>Eucarida</taxon>
        <taxon>Euphausiacea</taxon>
        <taxon>Euphausiidae</taxon>
        <taxon>Meganyctiphanes</taxon>
    </lineage>
</organism>